<dbReference type="SUPFAM" id="SSF161093">
    <property type="entry name" value="MgtE membrane domain-like"/>
    <property type="match status" value="1"/>
</dbReference>
<keyword evidence="9" id="KW-1003">Cell membrane</keyword>
<comment type="function">
    <text evidence="9">Acts as a magnesium transporter.</text>
</comment>
<dbReference type="Gene3D" id="1.25.60.10">
    <property type="entry name" value="MgtE N-terminal domain-like"/>
    <property type="match status" value="1"/>
</dbReference>
<feature type="transmembrane region" description="Helical" evidence="9">
    <location>
        <begin position="312"/>
        <end position="338"/>
    </location>
</feature>
<evidence type="ECO:0000313" key="11">
    <source>
        <dbReference type="EMBL" id="SYZ78895.1"/>
    </source>
</evidence>
<dbReference type="Pfam" id="PF00571">
    <property type="entry name" value="CBS"/>
    <property type="match status" value="2"/>
</dbReference>
<dbReference type="Pfam" id="PF03448">
    <property type="entry name" value="MgtE_N"/>
    <property type="match status" value="1"/>
</dbReference>
<keyword evidence="8" id="KW-0129">CBS domain</keyword>
<keyword evidence="4 9" id="KW-0812">Transmembrane</keyword>
<evidence type="ECO:0000256" key="9">
    <source>
        <dbReference type="RuleBase" id="RU362011"/>
    </source>
</evidence>
<dbReference type="SMART" id="SM00116">
    <property type="entry name" value="CBS"/>
    <property type="match status" value="2"/>
</dbReference>
<dbReference type="Proteomes" id="UP000262072">
    <property type="component" value="Unassembled WGS sequence"/>
</dbReference>
<dbReference type="InterPro" id="IPR036739">
    <property type="entry name" value="SLC41_membr_dom_sf"/>
</dbReference>
<evidence type="ECO:0000313" key="12">
    <source>
        <dbReference type="Proteomes" id="UP000262072"/>
    </source>
</evidence>
<dbReference type="SUPFAM" id="SSF54631">
    <property type="entry name" value="CBS-domain pair"/>
    <property type="match status" value="1"/>
</dbReference>
<feature type="transmembrane region" description="Helical" evidence="9">
    <location>
        <begin position="359"/>
        <end position="381"/>
    </location>
</feature>
<feature type="transmembrane region" description="Helical" evidence="9">
    <location>
        <begin position="424"/>
        <end position="447"/>
    </location>
</feature>
<comment type="subunit">
    <text evidence="9">Homodimer.</text>
</comment>
<keyword evidence="5 9" id="KW-0460">Magnesium</keyword>
<organism evidence="11 12">
    <name type="scientific">Trichococcus shcherbakoviae</name>
    <dbReference type="NCBI Taxonomy" id="2094020"/>
    <lineage>
        <taxon>Bacteria</taxon>
        <taxon>Bacillati</taxon>
        <taxon>Bacillota</taxon>
        <taxon>Bacilli</taxon>
        <taxon>Lactobacillales</taxon>
        <taxon>Carnobacteriaceae</taxon>
        <taxon>Trichococcus</taxon>
    </lineage>
</organism>
<evidence type="ECO:0000256" key="3">
    <source>
        <dbReference type="ARBA" id="ARBA00022448"/>
    </source>
</evidence>
<keyword evidence="6 9" id="KW-1133">Transmembrane helix</keyword>
<dbReference type="Gene3D" id="1.10.357.20">
    <property type="entry name" value="SLC41 divalent cation transporters, integral membrane domain"/>
    <property type="match status" value="1"/>
</dbReference>
<evidence type="ECO:0000256" key="6">
    <source>
        <dbReference type="ARBA" id="ARBA00022989"/>
    </source>
</evidence>
<dbReference type="PANTHER" id="PTHR43773">
    <property type="entry name" value="MAGNESIUM TRANSPORTER MGTE"/>
    <property type="match status" value="1"/>
</dbReference>
<proteinExistence type="inferred from homology"/>
<dbReference type="InterPro" id="IPR038076">
    <property type="entry name" value="MgtE_N_sf"/>
</dbReference>
<dbReference type="GO" id="GO:0005886">
    <property type="term" value="C:plasma membrane"/>
    <property type="evidence" value="ECO:0007669"/>
    <property type="project" value="UniProtKB-SubCell"/>
</dbReference>
<dbReference type="Pfam" id="PF01769">
    <property type="entry name" value="MgtE"/>
    <property type="match status" value="1"/>
</dbReference>
<dbReference type="GO" id="GO:0015095">
    <property type="term" value="F:magnesium ion transmembrane transporter activity"/>
    <property type="evidence" value="ECO:0007669"/>
    <property type="project" value="UniProtKB-UniRule"/>
</dbReference>
<feature type="transmembrane region" description="Helical" evidence="9">
    <location>
        <begin position="288"/>
        <end position="306"/>
    </location>
</feature>
<dbReference type="SUPFAM" id="SSF158791">
    <property type="entry name" value="MgtE N-terminal domain-like"/>
    <property type="match status" value="1"/>
</dbReference>
<dbReference type="OrthoDB" id="9790355at2"/>
<evidence type="ECO:0000256" key="1">
    <source>
        <dbReference type="ARBA" id="ARBA00004141"/>
    </source>
</evidence>
<sequence length="450" mass="50696">MKKNVFKHESYYNNIFAVLKENDREQFRTLLLTLHERDQAEVLRRLYPENKKKIEIFLTAKEFADVLGWMDVDEQANLLKDFKPEYVREILQRMSRDDAANMLAKTGSEGKAILNQLSDQDRADLEELLAYPSQSAGSIMTKEFVSVSPNSTVHQAFNQVRAQAPTAEIIQYLYVLDAHGILLGILSIRDLFLLPAEVMIGDRMSSHFVHARLEDDQEKVARLIQDYDLVALPILDDKNILRGIVTVDDIMDIMEDEVTEDFNEFSAITTTFDRPETVWEIARARSPWIIILLFMGMLSASLISSFEETLNQVVVLAAFIPIIMDSAGNVGTQSLAVAVRGLILKEQDERIGRTIWKEFMVGMCIGLLAGIVLSLVILIFYRNAVLALILGITIFITLSLSTISGTVVPILINTLKFDPAIASGPFITTINDILGLYIYFSIASFLLHLI</sequence>
<accession>A0A383TFI7</accession>
<protein>
    <recommendedName>
        <fullName evidence="9">Magnesium transporter MgtE</fullName>
    </recommendedName>
</protein>
<dbReference type="SMART" id="SM00924">
    <property type="entry name" value="MgtE_N"/>
    <property type="match status" value="1"/>
</dbReference>
<dbReference type="CDD" id="cd04606">
    <property type="entry name" value="CBS_pair_Mg_transporter"/>
    <property type="match status" value="1"/>
</dbReference>
<keyword evidence="3 9" id="KW-0813">Transport</keyword>
<evidence type="ECO:0000256" key="7">
    <source>
        <dbReference type="ARBA" id="ARBA00023136"/>
    </source>
</evidence>
<dbReference type="InterPro" id="IPR046342">
    <property type="entry name" value="CBS_dom_sf"/>
</dbReference>
<evidence type="ECO:0000256" key="5">
    <source>
        <dbReference type="ARBA" id="ARBA00022842"/>
    </source>
</evidence>
<dbReference type="PROSITE" id="PS51371">
    <property type="entry name" value="CBS"/>
    <property type="match status" value="2"/>
</dbReference>
<keyword evidence="9" id="KW-0479">Metal-binding</keyword>
<gene>
    <name evidence="11" type="ORF">TART1_1711</name>
</gene>
<dbReference type="InterPro" id="IPR000644">
    <property type="entry name" value="CBS_dom"/>
</dbReference>
<name>A0A383TFI7_9LACT</name>
<dbReference type="AlphaFoldDB" id="A0A383TFI7"/>
<dbReference type="NCBIfam" id="TIGR00400">
    <property type="entry name" value="mgtE"/>
    <property type="match status" value="1"/>
</dbReference>
<evidence type="ECO:0000259" key="10">
    <source>
        <dbReference type="PROSITE" id="PS51371"/>
    </source>
</evidence>
<feature type="transmembrane region" description="Helical" evidence="9">
    <location>
        <begin position="387"/>
        <end position="412"/>
    </location>
</feature>
<keyword evidence="7 9" id="KW-0472">Membrane</keyword>
<comment type="similarity">
    <text evidence="2 9">Belongs to the SLC41A transporter family.</text>
</comment>
<dbReference type="Gene3D" id="3.10.580.10">
    <property type="entry name" value="CBS-domain"/>
    <property type="match status" value="1"/>
</dbReference>
<dbReference type="RefSeq" id="WP_119093279.1">
    <property type="nucleotide sequence ID" value="NZ_UNRR01000020.1"/>
</dbReference>
<dbReference type="InterPro" id="IPR006669">
    <property type="entry name" value="MgtE_transporter"/>
</dbReference>
<evidence type="ECO:0000256" key="4">
    <source>
        <dbReference type="ARBA" id="ARBA00022692"/>
    </source>
</evidence>
<dbReference type="GO" id="GO:0046872">
    <property type="term" value="F:metal ion binding"/>
    <property type="evidence" value="ECO:0007669"/>
    <property type="project" value="UniProtKB-KW"/>
</dbReference>
<comment type="subcellular location">
    <subcellularLocation>
        <location evidence="9">Cell membrane</location>
        <topology evidence="9">Multi-pass membrane protein</topology>
    </subcellularLocation>
    <subcellularLocation>
        <location evidence="1">Membrane</location>
        <topology evidence="1">Multi-pass membrane protein</topology>
    </subcellularLocation>
</comment>
<dbReference type="EMBL" id="UNRR01000020">
    <property type="protein sequence ID" value="SYZ78895.1"/>
    <property type="molecule type" value="Genomic_DNA"/>
</dbReference>
<dbReference type="PANTHER" id="PTHR43773:SF1">
    <property type="entry name" value="MAGNESIUM TRANSPORTER MGTE"/>
    <property type="match status" value="1"/>
</dbReference>
<feature type="domain" description="CBS" evidence="10">
    <location>
        <begin position="204"/>
        <end position="260"/>
    </location>
</feature>
<evidence type="ECO:0000256" key="2">
    <source>
        <dbReference type="ARBA" id="ARBA00009749"/>
    </source>
</evidence>
<dbReference type="InterPro" id="IPR006668">
    <property type="entry name" value="Mg_transptr_MgtE_intracell_dom"/>
</dbReference>
<dbReference type="InterPro" id="IPR006667">
    <property type="entry name" value="SLC41_membr_dom"/>
</dbReference>
<feature type="domain" description="CBS" evidence="10">
    <location>
        <begin position="140"/>
        <end position="203"/>
    </location>
</feature>
<reference evidence="12" key="1">
    <citation type="submission" date="2018-05" db="EMBL/GenBank/DDBJ databases">
        <authorList>
            <person name="Strepis N."/>
        </authorList>
    </citation>
    <scope>NUCLEOTIDE SEQUENCE [LARGE SCALE GENOMIC DNA]</scope>
</reference>
<evidence type="ECO:0000256" key="8">
    <source>
        <dbReference type="PROSITE-ProRule" id="PRU00703"/>
    </source>
</evidence>